<evidence type="ECO:0000313" key="6">
    <source>
        <dbReference type="Proteomes" id="UP001271007"/>
    </source>
</evidence>
<feature type="region of interest" description="Disordered" evidence="4">
    <location>
        <begin position="1"/>
        <end position="28"/>
    </location>
</feature>
<dbReference type="PROSITE" id="PS50297">
    <property type="entry name" value="ANK_REP_REGION"/>
    <property type="match status" value="3"/>
</dbReference>
<dbReference type="InterPro" id="IPR036770">
    <property type="entry name" value="Ankyrin_rpt-contain_sf"/>
</dbReference>
<dbReference type="Pfam" id="PF12796">
    <property type="entry name" value="Ank_2"/>
    <property type="match status" value="1"/>
</dbReference>
<dbReference type="Proteomes" id="UP001271007">
    <property type="component" value="Unassembled WGS sequence"/>
</dbReference>
<dbReference type="PRINTS" id="PR01415">
    <property type="entry name" value="ANKYRIN"/>
</dbReference>
<keyword evidence="2 3" id="KW-0040">ANK repeat</keyword>
<name>A0AAJ0DFD5_9PEZI</name>
<evidence type="ECO:0000313" key="5">
    <source>
        <dbReference type="EMBL" id="KAK3049047.1"/>
    </source>
</evidence>
<dbReference type="Gene3D" id="1.25.40.20">
    <property type="entry name" value="Ankyrin repeat-containing domain"/>
    <property type="match status" value="1"/>
</dbReference>
<evidence type="ECO:0000256" key="1">
    <source>
        <dbReference type="ARBA" id="ARBA00022737"/>
    </source>
</evidence>
<keyword evidence="1" id="KW-0677">Repeat</keyword>
<dbReference type="Pfam" id="PF00023">
    <property type="entry name" value="Ank"/>
    <property type="match status" value="1"/>
</dbReference>
<gene>
    <name evidence="5" type="ORF">LTR09_009701</name>
</gene>
<feature type="compositionally biased region" description="Polar residues" evidence="4">
    <location>
        <begin position="1"/>
        <end position="17"/>
    </location>
</feature>
<proteinExistence type="predicted"/>
<feature type="repeat" description="ANK" evidence="3">
    <location>
        <begin position="45"/>
        <end position="78"/>
    </location>
</feature>
<evidence type="ECO:0000256" key="4">
    <source>
        <dbReference type="SAM" id="MobiDB-lite"/>
    </source>
</evidence>
<organism evidence="5 6">
    <name type="scientific">Extremus antarcticus</name>
    <dbReference type="NCBI Taxonomy" id="702011"/>
    <lineage>
        <taxon>Eukaryota</taxon>
        <taxon>Fungi</taxon>
        <taxon>Dikarya</taxon>
        <taxon>Ascomycota</taxon>
        <taxon>Pezizomycotina</taxon>
        <taxon>Dothideomycetes</taxon>
        <taxon>Dothideomycetidae</taxon>
        <taxon>Mycosphaerellales</taxon>
        <taxon>Extremaceae</taxon>
        <taxon>Extremus</taxon>
    </lineage>
</organism>
<dbReference type="PANTHER" id="PTHR24171:SF8">
    <property type="entry name" value="BRCA1-ASSOCIATED RING DOMAIN PROTEIN 1"/>
    <property type="match status" value="1"/>
</dbReference>
<accession>A0AAJ0DFD5</accession>
<dbReference type="PANTHER" id="PTHR24171">
    <property type="entry name" value="ANKYRIN REPEAT DOMAIN-CONTAINING PROTEIN 39-RELATED"/>
    <property type="match status" value="1"/>
</dbReference>
<dbReference type="GO" id="GO:0004842">
    <property type="term" value="F:ubiquitin-protein transferase activity"/>
    <property type="evidence" value="ECO:0007669"/>
    <property type="project" value="TreeGrafter"/>
</dbReference>
<sequence>METSYNNSSASDNARQHNGNVYNSNTNNYNLPSSHPFAQILSTQGQPTPLHKACAKGDEDLVRSLVLEQGANIEAQDDDWMTPLQLAVSKNKINVARVLLGSCANVEAQCKFWGASQPPLFLAVSAGNEEMIRLLLESGAEIEGTNFMQHTALCLAAKDGAGGAVELLLAKGADIEAKDKAKCTPLWWAAFQGHADVITTLLGHGASRDAKARNGATVYDAARRKTHIVEWLKQG</sequence>
<dbReference type="PROSITE" id="PS50088">
    <property type="entry name" value="ANK_REPEAT"/>
    <property type="match status" value="5"/>
</dbReference>
<dbReference type="InterPro" id="IPR002110">
    <property type="entry name" value="Ankyrin_rpt"/>
</dbReference>
<dbReference type="SMART" id="SM00248">
    <property type="entry name" value="ANK"/>
    <property type="match status" value="5"/>
</dbReference>
<feature type="repeat" description="ANK" evidence="3">
    <location>
        <begin position="148"/>
        <end position="180"/>
    </location>
</feature>
<reference evidence="5" key="1">
    <citation type="submission" date="2023-04" db="EMBL/GenBank/DDBJ databases">
        <title>Black Yeasts Isolated from many extreme environments.</title>
        <authorList>
            <person name="Coleine C."/>
            <person name="Stajich J.E."/>
            <person name="Selbmann L."/>
        </authorList>
    </citation>
    <scope>NUCLEOTIDE SEQUENCE</scope>
    <source>
        <strain evidence="5">CCFEE 5312</strain>
    </source>
</reference>
<protein>
    <submittedName>
        <fullName evidence="5">Uncharacterized protein</fullName>
    </submittedName>
</protein>
<dbReference type="SUPFAM" id="SSF48403">
    <property type="entry name" value="Ankyrin repeat"/>
    <property type="match status" value="1"/>
</dbReference>
<dbReference type="GO" id="GO:0085020">
    <property type="term" value="P:protein K6-linked ubiquitination"/>
    <property type="evidence" value="ECO:0007669"/>
    <property type="project" value="TreeGrafter"/>
</dbReference>
<feature type="repeat" description="ANK" evidence="3">
    <location>
        <begin position="79"/>
        <end position="111"/>
    </location>
</feature>
<feature type="repeat" description="ANK" evidence="3">
    <location>
        <begin position="181"/>
        <end position="213"/>
    </location>
</feature>
<feature type="compositionally biased region" description="Low complexity" evidence="4">
    <location>
        <begin position="18"/>
        <end position="28"/>
    </location>
</feature>
<dbReference type="Pfam" id="PF13637">
    <property type="entry name" value="Ank_4"/>
    <property type="match status" value="1"/>
</dbReference>
<evidence type="ECO:0000256" key="2">
    <source>
        <dbReference type="ARBA" id="ARBA00023043"/>
    </source>
</evidence>
<comment type="caution">
    <text evidence="5">The sequence shown here is derived from an EMBL/GenBank/DDBJ whole genome shotgun (WGS) entry which is preliminary data.</text>
</comment>
<evidence type="ECO:0000256" key="3">
    <source>
        <dbReference type="PROSITE-ProRule" id="PRU00023"/>
    </source>
</evidence>
<dbReference type="EMBL" id="JAWDJX010000043">
    <property type="protein sequence ID" value="KAK3049047.1"/>
    <property type="molecule type" value="Genomic_DNA"/>
</dbReference>
<feature type="repeat" description="ANK" evidence="3">
    <location>
        <begin position="115"/>
        <end position="147"/>
    </location>
</feature>
<keyword evidence="6" id="KW-1185">Reference proteome</keyword>
<dbReference type="AlphaFoldDB" id="A0AAJ0DFD5"/>